<dbReference type="EMBL" id="JAGKQM010002814">
    <property type="protein sequence ID" value="KAH0845229.1"/>
    <property type="molecule type" value="Genomic_DNA"/>
</dbReference>
<keyword evidence="7" id="KW-1185">Reference proteome</keyword>
<proteinExistence type="predicted"/>
<dbReference type="InterPro" id="IPR004146">
    <property type="entry name" value="DC1"/>
</dbReference>
<dbReference type="Pfam" id="PF03107">
    <property type="entry name" value="C1_2"/>
    <property type="match status" value="4"/>
</dbReference>
<dbReference type="SUPFAM" id="SSF57889">
    <property type="entry name" value="Cysteine-rich domain"/>
    <property type="match status" value="4"/>
</dbReference>
<dbReference type="SMART" id="SM00249">
    <property type="entry name" value="PHD"/>
    <property type="match status" value="4"/>
</dbReference>
<evidence type="ECO:0000256" key="2">
    <source>
        <dbReference type="ARBA" id="ARBA00022737"/>
    </source>
</evidence>
<keyword evidence="3" id="KW-0863">Zinc-finger</keyword>
<dbReference type="InterPro" id="IPR046349">
    <property type="entry name" value="C1-like_sf"/>
</dbReference>
<dbReference type="InterPro" id="IPR053192">
    <property type="entry name" value="Vacuole_Formation_Reg"/>
</dbReference>
<feature type="domain" description="Zinc finger PHD-type" evidence="5">
    <location>
        <begin position="493"/>
        <end position="544"/>
    </location>
</feature>
<accession>A0ABQ7WZR6</accession>
<evidence type="ECO:0000313" key="6">
    <source>
        <dbReference type="EMBL" id="KAH0845229.1"/>
    </source>
</evidence>
<keyword evidence="1" id="KW-0479">Metal-binding</keyword>
<dbReference type="PANTHER" id="PTHR32410:SF201">
    <property type="entry name" value="ZINC FINGER PHD-TYPE DOMAIN-CONTAINING PROTEIN"/>
    <property type="match status" value="1"/>
</dbReference>
<keyword evidence="4" id="KW-0862">Zinc</keyword>
<gene>
    <name evidence="6" type="ORF">HID58_091910</name>
</gene>
<evidence type="ECO:0000256" key="1">
    <source>
        <dbReference type="ARBA" id="ARBA00022723"/>
    </source>
</evidence>
<feature type="domain" description="Zinc finger PHD-type" evidence="5">
    <location>
        <begin position="185"/>
        <end position="244"/>
    </location>
</feature>
<evidence type="ECO:0000256" key="4">
    <source>
        <dbReference type="ARBA" id="ARBA00022833"/>
    </source>
</evidence>
<dbReference type="InterPro" id="IPR001965">
    <property type="entry name" value="Znf_PHD"/>
</dbReference>
<protein>
    <recommendedName>
        <fullName evidence="5">Zinc finger PHD-type domain-containing protein</fullName>
    </recommendedName>
</protein>
<name>A0ABQ7WZR6_BRANA</name>
<dbReference type="InterPro" id="IPR054483">
    <property type="entry name" value="DC1-like_CT"/>
</dbReference>
<feature type="domain" description="Zinc finger PHD-type" evidence="5">
    <location>
        <begin position="328"/>
        <end position="390"/>
    </location>
</feature>
<feature type="non-terminal residue" evidence="6">
    <location>
        <position position="1"/>
    </location>
</feature>
<dbReference type="PANTHER" id="PTHR32410">
    <property type="entry name" value="CYSTEINE/HISTIDINE-RICH C1 DOMAIN FAMILY PROTEIN"/>
    <property type="match status" value="1"/>
</dbReference>
<dbReference type="Pfam" id="PF22926">
    <property type="entry name" value="C1-like_CT"/>
    <property type="match status" value="1"/>
</dbReference>
<sequence length="682" mass="78642">SQITTTKLQTCNNHPNIFSVTMSSVQHSPLSPLFCPFHRLHCLFDPYNELTIINISCYLPNVEGHHLYPLYWCNNKESGDESLCHACTFKGIGTTYYFCHECEVSFHKECVESPPLIKSIYHSKHPLQLVQDESAVVLAIKTQSYIITVLLFSLHPVCATTPSFLNFPKRHEHDLNFFPRKADLTCDVCGVVDSKPLIYVCLQCDFVVHKNCIYLPFVIRISRHDHRLSFAYSISRILSCGVCRQKVDENYGSYSCTKDCSYTVHSRCATREDVWDGKELEEEPEEDYENLNSFEVVGDGIIQHFSHSHHMKFEKKTTDNLYDDDEKRCQACILPVYGGGVYRCMKSNCDFVLHEACANLPRTKQHIAHPNPFILQVSDTKNIFLCEYCQRCLYGFRYVCSKGDESISIDVRCAAISEPFVQQCHPHPLFLSNELGKSRPCSICENEKVQTLNCIECIFFLCFYCATLPYKVRYEHDEHFLTLSYKENESLNWCEICEEIMDSTIWLYTCHECGTVFHIPCLLGKCPPYVKPAQNLSFNGTKCNIVPNNRLTRLICYDCDGRCQDKLMLEFYDEDGRNLFCYRHWEVADLKIEIEKHDGEKLISSDRKIDPSFTGDSVCVSPQSKAQLTKTRGRRFRWRLIPKSRFRAPSTSVHFRSCTNGLIFPKSSESRPELNPSATKVD</sequence>
<feature type="domain" description="Zinc finger PHD-type" evidence="5">
    <location>
        <begin position="83"/>
        <end position="126"/>
    </location>
</feature>
<dbReference type="Proteomes" id="UP000824890">
    <property type="component" value="Unassembled WGS sequence"/>
</dbReference>
<reference evidence="6 7" key="1">
    <citation type="submission" date="2021-05" db="EMBL/GenBank/DDBJ databases">
        <title>Genome Assembly of Synthetic Allotetraploid Brassica napus Reveals Homoeologous Exchanges between Subgenomes.</title>
        <authorList>
            <person name="Davis J.T."/>
        </authorList>
    </citation>
    <scope>NUCLEOTIDE SEQUENCE [LARGE SCALE GENOMIC DNA]</scope>
    <source>
        <strain evidence="7">cv. Da-Ae</strain>
        <tissue evidence="6">Seedling</tissue>
    </source>
</reference>
<evidence type="ECO:0000259" key="5">
    <source>
        <dbReference type="SMART" id="SM00249"/>
    </source>
</evidence>
<organism evidence="6 7">
    <name type="scientific">Brassica napus</name>
    <name type="common">Rape</name>
    <dbReference type="NCBI Taxonomy" id="3708"/>
    <lineage>
        <taxon>Eukaryota</taxon>
        <taxon>Viridiplantae</taxon>
        <taxon>Streptophyta</taxon>
        <taxon>Embryophyta</taxon>
        <taxon>Tracheophyta</taxon>
        <taxon>Spermatophyta</taxon>
        <taxon>Magnoliopsida</taxon>
        <taxon>eudicotyledons</taxon>
        <taxon>Gunneridae</taxon>
        <taxon>Pentapetalae</taxon>
        <taxon>rosids</taxon>
        <taxon>malvids</taxon>
        <taxon>Brassicales</taxon>
        <taxon>Brassicaceae</taxon>
        <taxon>Brassiceae</taxon>
        <taxon>Brassica</taxon>
    </lineage>
</organism>
<evidence type="ECO:0000313" key="7">
    <source>
        <dbReference type="Proteomes" id="UP000824890"/>
    </source>
</evidence>
<comment type="caution">
    <text evidence="6">The sequence shown here is derived from an EMBL/GenBank/DDBJ whole genome shotgun (WGS) entry which is preliminary data.</text>
</comment>
<keyword evidence="2" id="KW-0677">Repeat</keyword>
<evidence type="ECO:0000256" key="3">
    <source>
        <dbReference type="ARBA" id="ARBA00022771"/>
    </source>
</evidence>